<accession>A0A1F7K9X1</accession>
<dbReference type="SUPFAM" id="SSF46604">
    <property type="entry name" value="Epsilon subunit of F1F0-ATP synthase C-terminal domain"/>
    <property type="match status" value="1"/>
</dbReference>
<reference evidence="12 13" key="1">
    <citation type="journal article" date="2016" name="Nat. Commun.">
        <title>Thousands of microbial genomes shed light on interconnected biogeochemical processes in an aquifer system.</title>
        <authorList>
            <person name="Anantharaman K."/>
            <person name="Brown C.T."/>
            <person name="Hug L.A."/>
            <person name="Sharon I."/>
            <person name="Castelle C.J."/>
            <person name="Probst A.J."/>
            <person name="Thomas B.C."/>
            <person name="Singh A."/>
            <person name="Wilkins M.J."/>
            <person name="Karaoz U."/>
            <person name="Brodie E.L."/>
            <person name="Williams K.H."/>
            <person name="Hubbard S.S."/>
            <person name="Banfield J.F."/>
        </authorList>
    </citation>
    <scope>NUCLEOTIDE SEQUENCE [LARGE SCALE GENOMIC DNA]</scope>
</reference>
<dbReference type="InterPro" id="IPR036794">
    <property type="entry name" value="ATP_F1_dsu/esu_C_sf"/>
</dbReference>
<dbReference type="InterPro" id="IPR001469">
    <property type="entry name" value="ATP_synth_F1_dsu/esu"/>
</dbReference>
<sequence length="136" mass="15171">MLNLKIITPQKRVLEKEVQSVTCQTIKGEITILPRHGALLTLLAEGVIRVKSDQATEYFSAGSGYVETDGKVVQILISRAAGQNELDEKLVLEAQNQAQKLLAEQKDASDRRRAWGMLQRATLDLKVIRKLKRTSS</sequence>
<evidence type="ECO:0000256" key="4">
    <source>
        <dbReference type="ARBA" id="ARBA00023065"/>
    </source>
</evidence>
<evidence type="ECO:0000256" key="5">
    <source>
        <dbReference type="ARBA" id="ARBA00023136"/>
    </source>
</evidence>
<protein>
    <recommendedName>
        <fullName evidence="8">ATP synthase epsilon chain</fullName>
    </recommendedName>
    <alternativeName>
        <fullName evidence="8">ATP synthase F1 sector epsilon subunit</fullName>
    </alternativeName>
    <alternativeName>
        <fullName evidence="8">F-ATPase epsilon subunit</fullName>
    </alternativeName>
</protein>
<evidence type="ECO:0000256" key="9">
    <source>
        <dbReference type="RuleBase" id="RU003656"/>
    </source>
</evidence>
<evidence type="ECO:0000256" key="3">
    <source>
        <dbReference type="ARBA" id="ARBA00022448"/>
    </source>
</evidence>
<dbReference type="PANTHER" id="PTHR13822">
    <property type="entry name" value="ATP SYNTHASE DELTA/EPSILON CHAIN"/>
    <property type="match status" value="1"/>
</dbReference>
<comment type="subunit">
    <text evidence="8 9">F-type ATPases have 2 components, CF(1) - the catalytic core - and CF(0) - the membrane proton channel. CF(1) has five subunits: alpha(3), beta(3), gamma(1), delta(1), epsilon(1). CF(0) has three main subunits: a, b and c.</text>
</comment>
<comment type="subcellular location">
    <subcellularLocation>
        <location evidence="1 8">Cell membrane</location>
        <topology evidence="1 8">Peripheral membrane protein</topology>
    </subcellularLocation>
</comment>
<evidence type="ECO:0000256" key="8">
    <source>
        <dbReference type="HAMAP-Rule" id="MF_00530"/>
    </source>
</evidence>
<keyword evidence="5 8" id="KW-0472">Membrane</keyword>
<dbReference type="Gene3D" id="2.60.15.10">
    <property type="entry name" value="F0F1 ATP synthase delta/epsilon subunit, N-terminal"/>
    <property type="match status" value="1"/>
</dbReference>
<evidence type="ECO:0000256" key="7">
    <source>
        <dbReference type="ARBA" id="ARBA00023310"/>
    </source>
</evidence>
<feature type="domain" description="ATP synthase F1 complex delta/epsilon subunit N-terminal" evidence="11">
    <location>
        <begin position="2"/>
        <end position="80"/>
    </location>
</feature>
<dbReference type="InterPro" id="IPR020546">
    <property type="entry name" value="ATP_synth_F1_dsu/esu_N"/>
</dbReference>
<dbReference type="SUPFAM" id="SSF51344">
    <property type="entry name" value="Epsilon subunit of F1F0-ATP synthase N-terminal domain"/>
    <property type="match status" value="1"/>
</dbReference>
<comment type="function">
    <text evidence="8">Produces ATP from ADP in the presence of a proton gradient across the membrane.</text>
</comment>
<proteinExistence type="inferred from homology"/>
<comment type="caution">
    <text evidence="12">The sequence shown here is derived from an EMBL/GenBank/DDBJ whole genome shotgun (WGS) entry which is preliminary data.</text>
</comment>
<gene>
    <name evidence="8" type="primary">atpC</name>
    <name evidence="12" type="ORF">A2209_03580</name>
</gene>
<evidence type="ECO:0000256" key="6">
    <source>
        <dbReference type="ARBA" id="ARBA00023196"/>
    </source>
</evidence>
<dbReference type="EMBL" id="MGBG01000018">
    <property type="protein sequence ID" value="OGK64643.1"/>
    <property type="molecule type" value="Genomic_DNA"/>
</dbReference>
<keyword evidence="7 8" id="KW-0066">ATP synthesis</keyword>
<evidence type="ECO:0000256" key="10">
    <source>
        <dbReference type="SAM" id="Coils"/>
    </source>
</evidence>
<evidence type="ECO:0000259" key="11">
    <source>
        <dbReference type="Pfam" id="PF02823"/>
    </source>
</evidence>
<dbReference type="Pfam" id="PF02823">
    <property type="entry name" value="ATP-synt_DE_N"/>
    <property type="match status" value="1"/>
</dbReference>
<keyword evidence="8" id="KW-0375">Hydrogen ion transport</keyword>
<feature type="coiled-coil region" evidence="10">
    <location>
        <begin position="84"/>
        <end position="111"/>
    </location>
</feature>
<dbReference type="AlphaFoldDB" id="A0A1F7K9X1"/>
<dbReference type="HAMAP" id="MF_00530">
    <property type="entry name" value="ATP_synth_epsil_bac"/>
    <property type="match status" value="1"/>
</dbReference>
<keyword evidence="10" id="KW-0175">Coiled coil</keyword>
<evidence type="ECO:0000313" key="13">
    <source>
        <dbReference type="Proteomes" id="UP000178450"/>
    </source>
</evidence>
<keyword evidence="6 8" id="KW-0139">CF(1)</keyword>
<evidence type="ECO:0000256" key="2">
    <source>
        <dbReference type="ARBA" id="ARBA00005712"/>
    </source>
</evidence>
<keyword evidence="4 8" id="KW-0406">Ion transport</keyword>
<comment type="similarity">
    <text evidence="2 8 9">Belongs to the ATPase epsilon chain family.</text>
</comment>
<dbReference type="GO" id="GO:0005886">
    <property type="term" value="C:plasma membrane"/>
    <property type="evidence" value="ECO:0007669"/>
    <property type="project" value="UniProtKB-SubCell"/>
</dbReference>
<dbReference type="InterPro" id="IPR036771">
    <property type="entry name" value="ATPsynth_dsu/esu_N"/>
</dbReference>
<dbReference type="PANTHER" id="PTHR13822:SF10">
    <property type="entry name" value="ATP SYNTHASE EPSILON CHAIN, CHLOROPLASTIC"/>
    <property type="match status" value="1"/>
</dbReference>
<evidence type="ECO:0000256" key="1">
    <source>
        <dbReference type="ARBA" id="ARBA00004202"/>
    </source>
</evidence>
<name>A0A1F7K9X1_9BACT</name>
<dbReference type="GO" id="GO:0005524">
    <property type="term" value="F:ATP binding"/>
    <property type="evidence" value="ECO:0007669"/>
    <property type="project" value="UniProtKB-UniRule"/>
</dbReference>
<keyword evidence="3 8" id="KW-0813">Transport</keyword>
<dbReference type="GO" id="GO:0046933">
    <property type="term" value="F:proton-transporting ATP synthase activity, rotational mechanism"/>
    <property type="evidence" value="ECO:0007669"/>
    <property type="project" value="UniProtKB-UniRule"/>
</dbReference>
<dbReference type="CDD" id="cd12152">
    <property type="entry name" value="F1-ATPase_delta"/>
    <property type="match status" value="1"/>
</dbReference>
<organism evidence="12 13">
    <name type="scientific">Candidatus Roizmanbacteria bacterium RIFOXYA1_FULL_41_12</name>
    <dbReference type="NCBI Taxonomy" id="1802082"/>
    <lineage>
        <taxon>Bacteria</taxon>
        <taxon>Candidatus Roizmaniibacteriota</taxon>
    </lineage>
</organism>
<dbReference type="GO" id="GO:0045259">
    <property type="term" value="C:proton-transporting ATP synthase complex"/>
    <property type="evidence" value="ECO:0007669"/>
    <property type="project" value="UniProtKB-KW"/>
</dbReference>
<keyword evidence="8" id="KW-1003">Cell membrane</keyword>
<evidence type="ECO:0000313" key="12">
    <source>
        <dbReference type="EMBL" id="OGK64643.1"/>
    </source>
</evidence>
<dbReference type="NCBIfam" id="TIGR01216">
    <property type="entry name" value="ATP_synt_epsi"/>
    <property type="match status" value="1"/>
</dbReference>
<dbReference type="Proteomes" id="UP000178450">
    <property type="component" value="Unassembled WGS sequence"/>
</dbReference>